<dbReference type="Pfam" id="PF03167">
    <property type="entry name" value="UDG"/>
    <property type="match status" value="1"/>
</dbReference>
<gene>
    <name evidence="9" type="ORF">S03H2_43890</name>
</gene>
<evidence type="ECO:0000313" key="9">
    <source>
        <dbReference type="EMBL" id="GAH73947.1"/>
    </source>
</evidence>
<proteinExistence type="predicted"/>
<dbReference type="PANTHER" id="PTHR33693">
    <property type="entry name" value="TYPE-5 URACIL-DNA GLYCOSYLASE"/>
    <property type="match status" value="1"/>
</dbReference>
<accession>X1HWX8</accession>
<comment type="caution">
    <text evidence="9">The sequence shown here is derived from an EMBL/GenBank/DDBJ whole genome shotgun (WGS) entry which is preliminary data.</text>
</comment>
<keyword evidence="3" id="KW-0227">DNA damage</keyword>
<feature type="domain" description="Uracil-DNA glycosylase-like" evidence="8">
    <location>
        <begin position="6"/>
        <end position="106"/>
    </location>
</feature>
<dbReference type="InterPro" id="IPR005122">
    <property type="entry name" value="Uracil-DNA_glycosylase-like"/>
</dbReference>
<keyword evidence="4" id="KW-0378">Hydrolase</keyword>
<reference evidence="9" key="1">
    <citation type="journal article" date="2014" name="Front. Microbiol.">
        <title>High frequency of phylogenetically diverse reductive dehalogenase-homologous genes in deep subseafloor sedimentary metagenomes.</title>
        <authorList>
            <person name="Kawai M."/>
            <person name="Futagami T."/>
            <person name="Toyoda A."/>
            <person name="Takaki Y."/>
            <person name="Nishi S."/>
            <person name="Hori S."/>
            <person name="Arai W."/>
            <person name="Tsubouchi T."/>
            <person name="Morono Y."/>
            <person name="Uchiyama I."/>
            <person name="Ito T."/>
            <person name="Fujiyama A."/>
            <person name="Inagaki F."/>
            <person name="Takami H."/>
        </authorList>
    </citation>
    <scope>NUCLEOTIDE SEQUENCE</scope>
    <source>
        <strain evidence="9">Expedition CK06-06</strain>
    </source>
</reference>
<keyword evidence="6" id="KW-0411">Iron-sulfur</keyword>
<dbReference type="SUPFAM" id="SSF52141">
    <property type="entry name" value="Uracil-DNA glycosylase-like"/>
    <property type="match status" value="1"/>
</dbReference>
<dbReference type="GO" id="GO:0051539">
    <property type="term" value="F:4 iron, 4 sulfur cluster binding"/>
    <property type="evidence" value="ECO:0007669"/>
    <property type="project" value="UniProtKB-KW"/>
</dbReference>
<name>X1HWX8_9ZZZZ</name>
<dbReference type="InterPro" id="IPR051536">
    <property type="entry name" value="UDG_Type-4/5"/>
</dbReference>
<evidence type="ECO:0000256" key="2">
    <source>
        <dbReference type="ARBA" id="ARBA00022723"/>
    </source>
</evidence>
<dbReference type="GO" id="GO:0006281">
    <property type="term" value="P:DNA repair"/>
    <property type="evidence" value="ECO:0007669"/>
    <property type="project" value="UniProtKB-KW"/>
</dbReference>
<evidence type="ECO:0000256" key="6">
    <source>
        <dbReference type="ARBA" id="ARBA00023014"/>
    </source>
</evidence>
<dbReference type="PANTHER" id="PTHR33693:SF1">
    <property type="entry name" value="TYPE-4 URACIL-DNA GLYCOSYLASE"/>
    <property type="match status" value="1"/>
</dbReference>
<dbReference type="Gene3D" id="3.40.470.10">
    <property type="entry name" value="Uracil-DNA glycosylase-like domain"/>
    <property type="match status" value="1"/>
</dbReference>
<dbReference type="InterPro" id="IPR036895">
    <property type="entry name" value="Uracil-DNA_glycosylase-like_sf"/>
</dbReference>
<evidence type="ECO:0000256" key="4">
    <source>
        <dbReference type="ARBA" id="ARBA00022801"/>
    </source>
</evidence>
<dbReference type="GO" id="GO:0097506">
    <property type="term" value="F:deaminated base DNA N-glycosylase activity"/>
    <property type="evidence" value="ECO:0007669"/>
    <property type="project" value="UniProtKB-ARBA"/>
</dbReference>
<dbReference type="EMBL" id="BARU01027417">
    <property type="protein sequence ID" value="GAH73947.1"/>
    <property type="molecule type" value="Genomic_DNA"/>
</dbReference>
<keyword evidence="7" id="KW-0234">DNA repair</keyword>
<keyword evidence="1" id="KW-0004">4Fe-4S</keyword>
<dbReference type="AlphaFoldDB" id="X1HWX8"/>
<evidence type="ECO:0000256" key="3">
    <source>
        <dbReference type="ARBA" id="ARBA00022763"/>
    </source>
</evidence>
<sequence>MMLVHPIGPDGAKIMLIGEAPGAEEEATGIPFVGGAGKILNGLLRDAGIDREECVLTNIMQVRPVNNDFGNFYEDKSRKVPRDILLEGIKRLKNEIININPNVIVA</sequence>
<organism evidence="9">
    <name type="scientific">marine sediment metagenome</name>
    <dbReference type="NCBI Taxonomy" id="412755"/>
    <lineage>
        <taxon>unclassified sequences</taxon>
        <taxon>metagenomes</taxon>
        <taxon>ecological metagenomes</taxon>
    </lineage>
</organism>
<keyword evidence="2" id="KW-0479">Metal-binding</keyword>
<protein>
    <recommendedName>
        <fullName evidence="8">Uracil-DNA glycosylase-like domain-containing protein</fullName>
    </recommendedName>
</protein>
<evidence type="ECO:0000256" key="5">
    <source>
        <dbReference type="ARBA" id="ARBA00023004"/>
    </source>
</evidence>
<evidence type="ECO:0000259" key="8">
    <source>
        <dbReference type="Pfam" id="PF03167"/>
    </source>
</evidence>
<evidence type="ECO:0000256" key="1">
    <source>
        <dbReference type="ARBA" id="ARBA00022485"/>
    </source>
</evidence>
<evidence type="ECO:0000256" key="7">
    <source>
        <dbReference type="ARBA" id="ARBA00023204"/>
    </source>
</evidence>
<dbReference type="GO" id="GO:0046872">
    <property type="term" value="F:metal ion binding"/>
    <property type="evidence" value="ECO:0007669"/>
    <property type="project" value="UniProtKB-KW"/>
</dbReference>
<keyword evidence="5" id="KW-0408">Iron</keyword>
<feature type="non-terminal residue" evidence="9">
    <location>
        <position position="106"/>
    </location>
</feature>